<evidence type="ECO:0000313" key="4">
    <source>
        <dbReference type="Proteomes" id="UP001396898"/>
    </source>
</evidence>
<feature type="region of interest" description="Disordered" evidence="1">
    <location>
        <begin position="47"/>
        <end position="93"/>
    </location>
</feature>
<evidence type="ECO:0000259" key="2">
    <source>
        <dbReference type="Pfam" id="PF22893"/>
    </source>
</evidence>
<comment type="caution">
    <text evidence="3">The sequence shown here is derived from an EMBL/GenBank/DDBJ whole genome shotgun (WGS) entry which is preliminary data.</text>
</comment>
<dbReference type="Pfam" id="PF22893">
    <property type="entry name" value="ULD_2"/>
    <property type="match status" value="1"/>
</dbReference>
<dbReference type="Proteomes" id="UP001396898">
    <property type="component" value="Unassembled WGS sequence"/>
</dbReference>
<feature type="domain" description="Ubiquitin-like" evidence="2">
    <location>
        <begin position="2"/>
        <end position="49"/>
    </location>
</feature>
<protein>
    <recommendedName>
        <fullName evidence="2">Ubiquitin-like domain-containing protein</fullName>
    </recommendedName>
</protein>
<gene>
    <name evidence="3" type="ORF">PG991_012259</name>
</gene>
<dbReference type="EMBL" id="JAQQWI010000017">
    <property type="protein sequence ID" value="KAK8005962.1"/>
    <property type="molecule type" value="Genomic_DNA"/>
</dbReference>
<evidence type="ECO:0000256" key="1">
    <source>
        <dbReference type="SAM" id="MobiDB-lite"/>
    </source>
</evidence>
<name>A0ABR1R9I4_9PEZI</name>
<accession>A0ABR1R9I4</accession>
<dbReference type="InterPro" id="IPR054464">
    <property type="entry name" value="ULD_fung"/>
</dbReference>
<reference evidence="3 4" key="1">
    <citation type="submission" date="2023-01" db="EMBL/GenBank/DDBJ databases">
        <title>Analysis of 21 Apiospora genomes using comparative genomics revels a genus with tremendous synthesis potential of carbohydrate active enzymes and secondary metabolites.</title>
        <authorList>
            <person name="Sorensen T."/>
        </authorList>
    </citation>
    <scope>NUCLEOTIDE SEQUENCE [LARGE SCALE GENOMIC DNA]</scope>
    <source>
        <strain evidence="3 4">CBS 20057</strain>
    </source>
</reference>
<sequence length="93" mass="10213">MFARVPMFWHSVVNGRYDVLGKGGIIMMPQTYDKLIMPGALLTMRMWPLDGPPSSRPGRPMGHPPAGPPPESRPGSRRTRRAANSGRPVYVGS</sequence>
<evidence type="ECO:0000313" key="3">
    <source>
        <dbReference type="EMBL" id="KAK8005962.1"/>
    </source>
</evidence>
<feature type="compositionally biased region" description="Pro residues" evidence="1">
    <location>
        <begin position="62"/>
        <end position="72"/>
    </location>
</feature>
<proteinExistence type="predicted"/>
<organism evidence="3 4">
    <name type="scientific">Apiospora marii</name>
    <dbReference type="NCBI Taxonomy" id="335849"/>
    <lineage>
        <taxon>Eukaryota</taxon>
        <taxon>Fungi</taxon>
        <taxon>Dikarya</taxon>
        <taxon>Ascomycota</taxon>
        <taxon>Pezizomycotina</taxon>
        <taxon>Sordariomycetes</taxon>
        <taxon>Xylariomycetidae</taxon>
        <taxon>Amphisphaeriales</taxon>
        <taxon>Apiosporaceae</taxon>
        <taxon>Apiospora</taxon>
    </lineage>
</organism>
<keyword evidence="4" id="KW-1185">Reference proteome</keyword>